<gene>
    <name evidence="9" type="ORF">SAMN06265368_1174</name>
</gene>
<comment type="subcellular location">
    <subcellularLocation>
        <location evidence="1">Cell membrane</location>
        <topology evidence="1">Multi-pass membrane protein</topology>
    </subcellularLocation>
</comment>
<feature type="transmembrane region" description="Helical" evidence="8">
    <location>
        <begin position="32"/>
        <end position="52"/>
    </location>
</feature>
<dbReference type="OrthoDB" id="7329340at2"/>
<dbReference type="AlphaFoldDB" id="A0A285NDW7"/>
<evidence type="ECO:0000313" key="9">
    <source>
        <dbReference type="EMBL" id="SNZ07639.1"/>
    </source>
</evidence>
<dbReference type="Gene3D" id="1.20.1530.20">
    <property type="match status" value="1"/>
</dbReference>
<evidence type="ECO:0000256" key="5">
    <source>
        <dbReference type="ARBA" id="ARBA00022692"/>
    </source>
</evidence>
<evidence type="ECO:0000256" key="2">
    <source>
        <dbReference type="ARBA" id="ARBA00010145"/>
    </source>
</evidence>
<evidence type="ECO:0000313" key="10">
    <source>
        <dbReference type="Proteomes" id="UP000219439"/>
    </source>
</evidence>
<dbReference type="Pfam" id="PF03547">
    <property type="entry name" value="Mem_trans"/>
    <property type="match status" value="1"/>
</dbReference>
<feature type="transmembrane region" description="Helical" evidence="8">
    <location>
        <begin position="64"/>
        <end position="86"/>
    </location>
</feature>
<evidence type="ECO:0000256" key="6">
    <source>
        <dbReference type="ARBA" id="ARBA00022989"/>
    </source>
</evidence>
<dbReference type="Proteomes" id="UP000219439">
    <property type="component" value="Unassembled WGS sequence"/>
</dbReference>
<feature type="transmembrane region" description="Helical" evidence="8">
    <location>
        <begin position="230"/>
        <end position="250"/>
    </location>
</feature>
<dbReference type="PANTHER" id="PTHR36838:SF3">
    <property type="entry name" value="TRANSPORTER AUXIN EFFLUX CARRIER EC FAMILY"/>
    <property type="match status" value="1"/>
</dbReference>
<accession>A0A285NDW7</accession>
<dbReference type="InterPro" id="IPR004776">
    <property type="entry name" value="Mem_transp_PIN-like"/>
</dbReference>
<keyword evidence="3" id="KW-0813">Transport</keyword>
<reference evidence="9 10" key="1">
    <citation type="submission" date="2017-09" db="EMBL/GenBank/DDBJ databases">
        <authorList>
            <person name="Ehlers B."/>
            <person name="Leendertz F.H."/>
        </authorList>
    </citation>
    <scope>NUCLEOTIDE SEQUENCE [LARGE SCALE GENOMIC DNA]</scope>
    <source>
        <strain evidence="9 10">DSM 18289</strain>
    </source>
</reference>
<feature type="transmembrane region" description="Helical" evidence="8">
    <location>
        <begin position="289"/>
        <end position="309"/>
    </location>
</feature>
<sequence>MGDVFTLALPFFGLIFLGFLSGKIVKLPEAGLAWLNFFVVYISLPALFFRLISQTPLEELTNWSFVMSTTLTTYSAFALAFAFGLWMTRGKMAEATIQGLVGSYSNIGYMGPGLTIAALGPAATVPTALIFCFDSILLFTLIPVMMALSGTEKLSWQQTILYVLRKVFLHPFIIATIIGVLAAAVQFQPPGWIDKMLTYLSNAAAPCALFAMGVAVALRQVRRVPTEMPVLLIIKLIVHPVLVYLLLSRIDGIPDSWVYTAILMACLPPAANVFVVAQQYDVYVERASSAVMIGTLLSVATVTTFLYLITKGLLPL</sequence>
<evidence type="ECO:0000256" key="4">
    <source>
        <dbReference type="ARBA" id="ARBA00022475"/>
    </source>
</evidence>
<organism evidence="9 10">
    <name type="scientific">Cohaesibacter gelatinilyticus</name>
    <dbReference type="NCBI Taxonomy" id="372072"/>
    <lineage>
        <taxon>Bacteria</taxon>
        <taxon>Pseudomonadati</taxon>
        <taxon>Pseudomonadota</taxon>
        <taxon>Alphaproteobacteria</taxon>
        <taxon>Hyphomicrobiales</taxon>
        <taxon>Cohaesibacteraceae</taxon>
    </lineage>
</organism>
<protein>
    <recommendedName>
        <fullName evidence="11">Malonate transporter</fullName>
    </recommendedName>
</protein>
<dbReference type="PANTHER" id="PTHR36838">
    <property type="entry name" value="AUXIN EFFLUX CARRIER FAMILY PROTEIN"/>
    <property type="match status" value="1"/>
</dbReference>
<keyword evidence="4" id="KW-1003">Cell membrane</keyword>
<proteinExistence type="inferred from homology"/>
<comment type="similarity">
    <text evidence="2">Belongs to the auxin efflux carrier (TC 2.A.69) family.</text>
</comment>
<feature type="transmembrane region" description="Helical" evidence="8">
    <location>
        <begin position="168"/>
        <end position="187"/>
    </location>
</feature>
<evidence type="ECO:0000256" key="1">
    <source>
        <dbReference type="ARBA" id="ARBA00004651"/>
    </source>
</evidence>
<dbReference type="GO" id="GO:0055085">
    <property type="term" value="P:transmembrane transport"/>
    <property type="evidence" value="ECO:0007669"/>
    <property type="project" value="InterPro"/>
</dbReference>
<evidence type="ECO:0000256" key="3">
    <source>
        <dbReference type="ARBA" id="ARBA00022448"/>
    </source>
</evidence>
<feature type="transmembrane region" description="Helical" evidence="8">
    <location>
        <begin position="128"/>
        <end position="148"/>
    </location>
</feature>
<keyword evidence="5 8" id="KW-0812">Transmembrane</keyword>
<evidence type="ECO:0000256" key="8">
    <source>
        <dbReference type="SAM" id="Phobius"/>
    </source>
</evidence>
<dbReference type="GO" id="GO:0005886">
    <property type="term" value="C:plasma membrane"/>
    <property type="evidence" value="ECO:0007669"/>
    <property type="project" value="UniProtKB-SubCell"/>
</dbReference>
<dbReference type="RefSeq" id="WP_097152396.1">
    <property type="nucleotide sequence ID" value="NZ_OBEL01000001.1"/>
</dbReference>
<name>A0A285NDW7_9HYPH</name>
<keyword evidence="10" id="KW-1185">Reference proteome</keyword>
<evidence type="ECO:0000256" key="7">
    <source>
        <dbReference type="ARBA" id="ARBA00023136"/>
    </source>
</evidence>
<keyword evidence="6 8" id="KW-1133">Transmembrane helix</keyword>
<evidence type="ECO:0008006" key="11">
    <source>
        <dbReference type="Google" id="ProtNLM"/>
    </source>
</evidence>
<dbReference type="EMBL" id="OBEL01000001">
    <property type="protein sequence ID" value="SNZ07639.1"/>
    <property type="molecule type" value="Genomic_DNA"/>
</dbReference>
<feature type="transmembrane region" description="Helical" evidence="8">
    <location>
        <begin position="256"/>
        <end position="277"/>
    </location>
</feature>
<keyword evidence="7 8" id="KW-0472">Membrane</keyword>
<feature type="transmembrane region" description="Helical" evidence="8">
    <location>
        <begin position="199"/>
        <end position="218"/>
    </location>
</feature>
<dbReference type="InterPro" id="IPR038770">
    <property type="entry name" value="Na+/solute_symporter_sf"/>
</dbReference>